<dbReference type="GO" id="GO:0005524">
    <property type="term" value="F:ATP binding"/>
    <property type="evidence" value="ECO:0007669"/>
    <property type="project" value="UniProtKB-UniRule"/>
</dbReference>
<evidence type="ECO:0000256" key="13">
    <source>
        <dbReference type="ARBA" id="ARBA00048679"/>
    </source>
</evidence>
<keyword evidence="17" id="KW-1185">Reference proteome</keyword>
<evidence type="ECO:0000256" key="6">
    <source>
        <dbReference type="ARBA" id="ARBA00022679"/>
    </source>
</evidence>
<name>A0AAQ3K4T4_9LILI</name>
<dbReference type="InterPro" id="IPR011009">
    <property type="entry name" value="Kinase-like_dom_sf"/>
</dbReference>
<keyword evidence="8" id="KW-0418">Kinase</keyword>
<dbReference type="InterPro" id="IPR000719">
    <property type="entry name" value="Prot_kinase_dom"/>
</dbReference>
<dbReference type="InterPro" id="IPR017441">
    <property type="entry name" value="Protein_kinase_ATP_BS"/>
</dbReference>
<evidence type="ECO:0000256" key="10">
    <source>
        <dbReference type="ARBA" id="ARBA00023136"/>
    </source>
</evidence>
<protein>
    <recommendedName>
        <fullName evidence="3">non-specific serine/threonine protein kinase</fullName>
        <ecNumber evidence="3">2.7.11.1</ecNumber>
    </recommendedName>
</protein>
<evidence type="ECO:0000256" key="14">
    <source>
        <dbReference type="PROSITE-ProRule" id="PRU10141"/>
    </source>
</evidence>
<evidence type="ECO:0000256" key="12">
    <source>
        <dbReference type="ARBA" id="ARBA00047899"/>
    </source>
</evidence>
<dbReference type="GO" id="GO:0004674">
    <property type="term" value="F:protein serine/threonine kinase activity"/>
    <property type="evidence" value="ECO:0007669"/>
    <property type="project" value="UniProtKB-KW"/>
</dbReference>
<dbReference type="PROSITE" id="PS50011">
    <property type="entry name" value="PROTEIN_KINASE_DOM"/>
    <property type="match status" value="1"/>
</dbReference>
<evidence type="ECO:0000259" key="15">
    <source>
        <dbReference type="PROSITE" id="PS50011"/>
    </source>
</evidence>
<sequence length="427" mass="47628">MSCFSCFTPDGRNVSGKFDPINGSLPPPMRRVATDGSPELSHRSANCMANTQNTVLEASSSKEVRNGNDTVQAFTFRKLASATKNFRTESLVGEGGFGRVYKGCLENDQLVAVKQLDRSGLQGNNEFLAEVFMLSLLHHQNLVNLIGYCSDGDQRLLVYEYMPLGSLEDHLFDITPDQRPLSWNTRMKIAIGAAKGLEYLHDANPPVIFRDLKSSNILLNEDYDAKLSDFGLAEVGSFGDNSHVSSKVMGTYGYCAPEYARTGQLTIKSDVYSFGVVLLELITGRRTIDTTRPADEQNLITWAQPMFKDRRRYCELVDPLLQGEYPEKSLNQAVAVAAMCLDKEADARPIMIDIVAALSYLTEESTYREWSSSCHFSSSMQTETKELDHCDRQDEKINLDRQRAVAEAIQWGSEFRVQLENNSDGGT</sequence>
<dbReference type="FunFam" id="1.10.510.10:FF:000032">
    <property type="entry name" value="Serine/threonine-protein kinase PBS1"/>
    <property type="match status" value="1"/>
</dbReference>
<comment type="catalytic activity">
    <reaction evidence="13">
        <text>L-seryl-[protein] + ATP = O-phospho-L-seryl-[protein] + ADP + H(+)</text>
        <dbReference type="Rhea" id="RHEA:17989"/>
        <dbReference type="Rhea" id="RHEA-COMP:9863"/>
        <dbReference type="Rhea" id="RHEA-COMP:11604"/>
        <dbReference type="ChEBI" id="CHEBI:15378"/>
        <dbReference type="ChEBI" id="CHEBI:29999"/>
        <dbReference type="ChEBI" id="CHEBI:30616"/>
        <dbReference type="ChEBI" id="CHEBI:83421"/>
        <dbReference type="ChEBI" id="CHEBI:456216"/>
        <dbReference type="EC" id="2.7.11.1"/>
    </reaction>
</comment>
<dbReference type="Pfam" id="PF07714">
    <property type="entry name" value="PK_Tyr_Ser-Thr"/>
    <property type="match status" value="1"/>
</dbReference>
<keyword evidence="9 14" id="KW-0067">ATP-binding</keyword>
<dbReference type="Gene3D" id="1.10.510.10">
    <property type="entry name" value="Transferase(Phosphotransferase) domain 1"/>
    <property type="match status" value="1"/>
</dbReference>
<keyword evidence="11" id="KW-0449">Lipoprotein</keyword>
<evidence type="ECO:0000256" key="5">
    <source>
        <dbReference type="ARBA" id="ARBA00022527"/>
    </source>
</evidence>
<dbReference type="Gene3D" id="3.30.200.20">
    <property type="entry name" value="Phosphorylase Kinase, domain 1"/>
    <property type="match status" value="1"/>
</dbReference>
<dbReference type="GO" id="GO:0005886">
    <property type="term" value="C:plasma membrane"/>
    <property type="evidence" value="ECO:0007669"/>
    <property type="project" value="UniProtKB-SubCell"/>
</dbReference>
<evidence type="ECO:0000256" key="11">
    <source>
        <dbReference type="ARBA" id="ARBA00023288"/>
    </source>
</evidence>
<dbReference type="EC" id="2.7.11.1" evidence="3"/>
<dbReference type="PROSITE" id="PS00107">
    <property type="entry name" value="PROTEIN_KINASE_ATP"/>
    <property type="match status" value="1"/>
</dbReference>
<evidence type="ECO:0000256" key="3">
    <source>
        <dbReference type="ARBA" id="ARBA00012513"/>
    </source>
</evidence>
<dbReference type="SMART" id="SM00220">
    <property type="entry name" value="S_TKc"/>
    <property type="match status" value="1"/>
</dbReference>
<keyword evidence="4" id="KW-1003">Cell membrane</keyword>
<comment type="subcellular location">
    <subcellularLocation>
        <location evidence="1">Cell membrane</location>
        <topology evidence="1">Lipid-anchor</topology>
    </subcellularLocation>
</comment>
<proteinExistence type="inferred from homology"/>
<evidence type="ECO:0000313" key="17">
    <source>
        <dbReference type="Proteomes" id="UP001327560"/>
    </source>
</evidence>
<gene>
    <name evidence="16" type="ORF">Cni_G10634</name>
</gene>
<evidence type="ECO:0000256" key="9">
    <source>
        <dbReference type="ARBA" id="ARBA00022840"/>
    </source>
</evidence>
<feature type="domain" description="Protein kinase" evidence="15">
    <location>
        <begin position="86"/>
        <end position="361"/>
    </location>
</feature>
<dbReference type="InterPro" id="IPR001245">
    <property type="entry name" value="Ser-Thr/Tyr_kinase_cat_dom"/>
</dbReference>
<comment type="catalytic activity">
    <reaction evidence="12">
        <text>L-threonyl-[protein] + ATP = O-phospho-L-threonyl-[protein] + ADP + H(+)</text>
        <dbReference type="Rhea" id="RHEA:46608"/>
        <dbReference type="Rhea" id="RHEA-COMP:11060"/>
        <dbReference type="Rhea" id="RHEA-COMP:11605"/>
        <dbReference type="ChEBI" id="CHEBI:15378"/>
        <dbReference type="ChEBI" id="CHEBI:30013"/>
        <dbReference type="ChEBI" id="CHEBI:30616"/>
        <dbReference type="ChEBI" id="CHEBI:61977"/>
        <dbReference type="ChEBI" id="CHEBI:456216"/>
        <dbReference type="EC" id="2.7.11.1"/>
    </reaction>
</comment>
<evidence type="ECO:0000256" key="1">
    <source>
        <dbReference type="ARBA" id="ARBA00004193"/>
    </source>
</evidence>
<dbReference type="FunFam" id="3.30.200.20:FF:000244">
    <property type="entry name" value="Serine/threonine-protein kinase CDL1-like"/>
    <property type="match status" value="1"/>
</dbReference>
<evidence type="ECO:0000256" key="4">
    <source>
        <dbReference type="ARBA" id="ARBA00022475"/>
    </source>
</evidence>
<reference evidence="16 17" key="1">
    <citation type="submission" date="2023-10" db="EMBL/GenBank/DDBJ databases">
        <title>Chromosome-scale genome assembly provides insights into flower coloration mechanisms of Canna indica.</title>
        <authorList>
            <person name="Li C."/>
        </authorList>
    </citation>
    <scope>NUCLEOTIDE SEQUENCE [LARGE SCALE GENOMIC DNA]</scope>
    <source>
        <tissue evidence="16">Flower</tissue>
    </source>
</reference>
<accession>A0AAQ3K4T4</accession>
<comment type="similarity">
    <text evidence="2">Belongs to the protein kinase superfamily. Ser/Thr protein kinase family.</text>
</comment>
<keyword evidence="10" id="KW-0472">Membrane</keyword>
<dbReference type="SUPFAM" id="SSF56112">
    <property type="entry name" value="Protein kinase-like (PK-like)"/>
    <property type="match status" value="1"/>
</dbReference>
<keyword evidence="7 14" id="KW-0547">Nucleotide-binding</keyword>
<dbReference type="EMBL" id="CP136892">
    <property type="protein sequence ID" value="WOL01915.1"/>
    <property type="molecule type" value="Genomic_DNA"/>
</dbReference>
<keyword evidence="5" id="KW-0723">Serine/threonine-protein kinase</keyword>
<dbReference type="PANTHER" id="PTHR47985">
    <property type="entry name" value="OS07G0668900 PROTEIN"/>
    <property type="match status" value="1"/>
</dbReference>
<evidence type="ECO:0000256" key="2">
    <source>
        <dbReference type="ARBA" id="ARBA00008684"/>
    </source>
</evidence>
<dbReference type="PANTHER" id="PTHR47985:SF4">
    <property type="entry name" value="SERINE_THREONINE-PROTEIN KINASE PBL27"/>
    <property type="match status" value="1"/>
</dbReference>
<keyword evidence="6" id="KW-0808">Transferase</keyword>
<organism evidence="16 17">
    <name type="scientific">Canna indica</name>
    <name type="common">Indian-shot</name>
    <dbReference type="NCBI Taxonomy" id="4628"/>
    <lineage>
        <taxon>Eukaryota</taxon>
        <taxon>Viridiplantae</taxon>
        <taxon>Streptophyta</taxon>
        <taxon>Embryophyta</taxon>
        <taxon>Tracheophyta</taxon>
        <taxon>Spermatophyta</taxon>
        <taxon>Magnoliopsida</taxon>
        <taxon>Liliopsida</taxon>
        <taxon>Zingiberales</taxon>
        <taxon>Cannaceae</taxon>
        <taxon>Canna</taxon>
    </lineage>
</organism>
<dbReference type="Proteomes" id="UP001327560">
    <property type="component" value="Chromosome 3"/>
</dbReference>
<feature type="binding site" evidence="14">
    <location>
        <position position="114"/>
    </location>
    <ligand>
        <name>ATP</name>
        <dbReference type="ChEBI" id="CHEBI:30616"/>
    </ligand>
</feature>
<dbReference type="AlphaFoldDB" id="A0AAQ3K4T4"/>
<evidence type="ECO:0000256" key="8">
    <source>
        <dbReference type="ARBA" id="ARBA00022777"/>
    </source>
</evidence>
<dbReference type="CDD" id="cd14066">
    <property type="entry name" value="STKc_IRAK"/>
    <property type="match status" value="1"/>
</dbReference>
<evidence type="ECO:0000256" key="7">
    <source>
        <dbReference type="ARBA" id="ARBA00022741"/>
    </source>
</evidence>
<evidence type="ECO:0000313" key="16">
    <source>
        <dbReference type="EMBL" id="WOL01915.1"/>
    </source>
</evidence>